<evidence type="ECO:0000313" key="3">
    <source>
        <dbReference type="Proteomes" id="UP000219452"/>
    </source>
</evidence>
<dbReference type="Gene3D" id="1.10.260.40">
    <property type="entry name" value="lambda repressor-like DNA-binding domains"/>
    <property type="match status" value="1"/>
</dbReference>
<dbReference type="InterPro" id="IPR001387">
    <property type="entry name" value="Cro/C1-type_HTH"/>
</dbReference>
<organism evidence="2 3">
    <name type="scientific">Spirosoma fluviale</name>
    <dbReference type="NCBI Taxonomy" id="1597977"/>
    <lineage>
        <taxon>Bacteria</taxon>
        <taxon>Pseudomonadati</taxon>
        <taxon>Bacteroidota</taxon>
        <taxon>Cytophagia</taxon>
        <taxon>Cytophagales</taxon>
        <taxon>Cytophagaceae</taxon>
        <taxon>Spirosoma</taxon>
    </lineage>
</organism>
<evidence type="ECO:0000313" key="2">
    <source>
        <dbReference type="EMBL" id="SOD81115.1"/>
    </source>
</evidence>
<dbReference type="SMART" id="SM00530">
    <property type="entry name" value="HTH_XRE"/>
    <property type="match status" value="1"/>
</dbReference>
<dbReference type="Proteomes" id="UP000219452">
    <property type="component" value="Unassembled WGS sequence"/>
</dbReference>
<dbReference type="InterPro" id="IPR010982">
    <property type="entry name" value="Lambda_DNA-bd_dom_sf"/>
</dbReference>
<gene>
    <name evidence="2" type="ORF">SAMN06269250_1679</name>
</gene>
<dbReference type="AlphaFoldDB" id="A0A286FD06"/>
<dbReference type="CDD" id="cd00093">
    <property type="entry name" value="HTH_XRE"/>
    <property type="match status" value="1"/>
</dbReference>
<dbReference type="GO" id="GO:0003677">
    <property type="term" value="F:DNA binding"/>
    <property type="evidence" value="ECO:0007669"/>
    <property type="project" value="InterPro"/>
</dbReference>
<proteinExistence type="predicted"/>
<dbReference type="PROSITE" id="PS50943">
    <property type="entry name" value="HTH_CROC1"/>
    <property type="match status" value="1"/>
</dbReference>
<dbReference type="EMBL" id="OCNH01000001">
    <property type="protein sequence ID" value="SOD81115.1"/>
    <property type="molecule type" value="Genomic_DNA"/>
</dbReference>
<dbReference type="OrthoDB" id="796548at2"/>
<dbReference type="Pfam" id="PF01381">
    <property type="entry name" value="HTH_3"/>
    <property type="match status" value="1"/>
</dbReference>
<accession>A0A286FD06</accession>
<keyword evidence="3" id="KW-1185">Reference proteome</keyword>
<sequence length="240" mass="27078">MTLLTDKDLKKGQRLLQLRLQLGLTQTEFGEKLTRNGKVVSQNYLSAIEQGRKKLGDDVQSRIEARFNVRRQWLDEGVGAMFTDESNEPTTEQQLRIKAAIGSMTLPPIKTTRQSGNLTWVAVRERGAFLRSPIGSGTMRRTPFPLLNEDAWAFEVAESSMAPLFPHGAWLICSLLPSYQDMVTGMSYVIQLADQLLFAEYNGMAEGVYRFRFVNSLELLEVAASQFVCVFHVELKLTKP</sequence>
<name>A0A286FD06_9BACT</name>
<evidence type="ECO:0000259" key="1">
    <source>
        <dbReference type="PROSITE" id="PS50943"/>
    </source>
</evidence>
<feature type="domain" description="HTH cro/C1-type" evidence="1">
    <location>
        <begin position="15"/>
        <end position="74"/>
    </location>
</feature>
<protein>
    <submittedName>
        <fullName evidence="2">Transcriptional regulator, contains XRE-family HTH domain</fullName>
    </submittedName>
</protein>
<dbReference type="SUPFAM" id="SSF47413">
    <property type="entry name" value="lambda repressor-like DNA-binding domains"/>
    <property type="match status" value="1"/>
</dbReference>
<dbReference type="RefSeq" id="WP_097125292.1">
    <property type="nucleotide sequence ID" value="NZ_OCNH01000001.1"/>
</dbReference>
<reference evidence="3" key="1">
    <citation type="submission" date="2017-09" db="EMBL/GenBank/DDBJ databases">
        <authorList>
            <person name="Varghese N."/>
            <person name="Submissions S."/>
        </authorList>
    </citation>
    <scope>NUCLEOTIDE SEQUENCE [LARGE SCALE GENOMIC DNA]</scope>
    <source>
        <strain evidence="3">DSM 29961</strain>
    </source>
</reference>